<proteinExistence type="predicted"/>
<evidence type="ECO:0000313" key="1">
    <source>
        <dbReference type="EMBL" id="OHX64035.1"/>
    </source>
</evidence>
<reference evidence="1 2" key="1">
    <citation type="journal article" date="2012" name="Int. J. Syst. Evol. Microbiol.">
        <title>Flammeovirga pacifica sp. nov., isolated from deep-sea sediment.</title>
        <authorList>
            <person name="Xu H."/>
            <person name="Fu Y."/>
            <person name="Yang N."/>
            <person name="Ding Z."/>
            <person name="Lai Q."/>
            <person name="Zeng R."/>
        </authorList>
    </citation>
    <scope>NUCLEOTIDE SEQUENCE [LARGE SCALE GENOMIC DNA]</scope>
    <source>
        <strain evidence="2">DSM 24597 / LMG 26175 / WPAGA1</strain>
    </source>
</reference>
<protein>
    <submittedName>
        <fullName evidence="1">Uncharacterized protein</fullName>
    </submittedName>
</protein>
<dbReference type="RefSeq" id="WP_044218216.1">
    <property type="nucleotide sequence ID" value="NZ_JRYR02000002.1"/>
</dbReference>
<evidence type="ECO:0000313" key="2">
    <source>
        <dbReference type="Proteomes" id="UP000179797"/>
    </source>
</evidence>
<dbReference type="AlphaFoldDB" id="A0A1S1YTA2"/>
<comment type="caution">
    <text evidence="1">The sequence shown here is derived from an EMBL/GenBank/DDBJ whole genome shotgun (WGS) entry which is preliminary data.</text>
</comment>
<dbReference type="EMBL" id="JRYR02000002">
    <property type="protein sequence ID" value="OHX64035.1"/>
    <property type="molecule type" value="Genomic_DNA"/>
</dbReference>
<dbReference type="OrthoDB" id="979545at2"/>
<gene>
    <name evidence="1" type="ORF">NH26_20720</name>
</gene>
<name>A0A1S1YTA2_FLAPC</name>
<accession>A0A1S1YTA2</accession>
<dbReference type="Proteomes" id="UP000179797">
    <property type="component" value="Unassembled WGS sequence"/>
</dbReference>
<organism evidence="1 2">
    <name type="scientific">Flammeovirga pacifica</name>
    <dbReference type="NCBI Taxonomy" id="915059"/>
    <lineage>
        <taxon>Bacteria</taxon>
        <taxon>Pseudomonadati</taxon>
        <taxon>Bacteroidota</taxon>
        <taxon>Cytophagia</taxon>
        <taxon>Cytophagales</taxon>
        <taxon>Flammeovirgaceae</taxon>
        <taxon>Flammeovirga</taxon>
    </lineage>
</organism>
<keyword evidence="2" id="KW-1185">Reference proteome</keyword>
<sequence length="131" mass="15200">MLTDKHIGIIVSFSLNDCWDVFLALNHEKEEADALQRQIDVLMNNADIDDSEFSYLGIAYMIEHIFEQNIFSVTHSAFPKEFFDNVYIEVDGETADIHIELTDDLSRAGTAVILEYFQKFEKIDYLLKLEQ</sequence>